<reference evidence="3" key="1">
    <citation type="submission" date="2009-08" db="EMBL/GenBank/DDBJ databases">
        <authorList>
            <consortium name="US DOE Joint Genome Institute"/>
            <person name="Lucas S."/>
            <person name="Copeland A."/>
            <person name="Lapidus A."/>
            <person name="Glavina del Rio T."/>
            <person name="Dalin E."/>
            <person name="Tice H."/>
            <person name="Bruce D."/>
            <person name="Barry K."/>
            <person name="Pitluck S."/>
            <person name="Lowry S."/>
            <person name="Larimer F."/>
            <person name="Land M."/>
            <person name="Hauser L."/>
            <person name="Kyrpides N."/>
            <person name="Ivanova N."/>
            <person name="McMahon K.D."/>
            <person name="Hugenholtz P."/>
        </authorList>
    </citation>
    <scope>NUCLEOTIDE SEQUENCE</scope>
    <source>
        <strain evidence="3">UW-1</strain>
    </source>
</reference>
<feature type="signal peptide" evidence="1">
    <location>
        <begin position="1"/>
        <end position="19"/>
    </location>
</feature>
<dbReference type="STRING" id="522306.CAP2UW1_2827"/>
<dbReference type="OrthoDB" id="526867at2"/>
<reference evidence="3" key="2">
    <citation type="submission" date="2009-09" db="EMBL/GenBank/DDBJ databases">
        <title>Complete sequence of chromosome of Candidatus Accumulibacter phosphatis clade IIA str. UW-1.</title>
        <authorList>
            <consortium name="US DOE Joint Genome Institute"/>
            <person name="Martin H.G."/>
            <person name="Ivanova N."/>
            <person name="Kunin V."/>
            <person name="Warnecke F."/>
            <person name="Barry K."/>
            <person name="He S."/>
            <person name="Salamov A."/>
            <person name="Szeto E."/>
            <person name="Dalin E."/>
            <person name="Pangilinan J.L."/>
            <person name="Lapidus A."/>
            <person name="Lowry S."/>
            <person name="Kyrpides N.C."/>
            <person name="McMahon K.D."/>
            <person name="Hugenholtz P."/>
        </authorList>
    </citation>
    <scope>NUCLEOTIDE SEQUENCE [LARGE SCALE GENOMIC DNA]</scope>
    <source>
        <strain evidence="3">UW-1</strain>
    </source>
</reference>
<feature type="domain" description="DUF547" evidence="2">
    <location>
        <begin position="74"/>
        <end position="187"/>
    </location>
</feature>
<dbReference type="HOGENOM" id="CLU_054137_1_2_4"/>
<sequence precursor="true">MRKLVLGLLLMLSATAATAFDHSHTAWDSLLRKHVVLTQGGNASQVRYAGMLSDRKLLQAYLESVSKVTEADYRSWPKARRLAFLVNAYNAWTIDLVLGRYPDLKSIKDLGSVFQSPWKRKFFILLGQERSLDDIEHGLIRAPGAFDDPRIHAAVVCASVGCPMLRNEAFTGERIDAQLDDGMRRFLADRSRNRFEPATGKLQVSKIFDWYGKDFAKGHAGFSTLSGTFARYAASLADTPEAQARVRSGDYKLEFLEYDWSLNDVR</sequence>
<evidence type="ECO:0000256" key="1">
    <source>
        <dbReference type="SAM" id="SignalP"/>
    </source>
</evidence>
<dbReference type="PANTHER" id="PTHR46361:SF3">
    <property type="entry name" value="ELECTRON CARRIER_ PROTEIN DISULFIDE OXIDOREDUCTASE"/>
    <property type="match status" value="1"/>
</dbReference>
<dbReference type="EMBL" id="CP001715">
    <property type="protein sequence ID" value="ACV36107.1"/>
    <property type="molecule type" value="Genomic_DNA"/>
</dbReference>
<gene>
    <name evidence="3" type="ordered locus">CAP2UW1_2827</name>
</gene>
<protein>
    <recommendedName>
        <fullName evidence="2">DUF547 domain-containing protein</fullName>
    </recommendedName>
</protein>
<name>C7RTH4_ACCRE</name>
<feature type="chain" id="PRO_5002984174" description="DUF547 domain-containing protein" evidence="1">
    <location>
        <begin position="20"/>
        <end position="266"/>
    </location>
</feature>
<dbReference type="PANTHER" id="PTHR46361">
    <property type="entry name" value="ELECTRON CARRIER/ PROTEIN DISULFIDE OXIDOREDUCTASE"/>
    <property type="match status" value="1"/>
</dbReference>
<keyword evidence="1" id="KW-0732">Signal</keyword>
<dbReference type="AlphaFoldDB" id="C7RTH4"/>
<evidence type="ECO:0000259" key="2">
    <source>
        <dbReference type="Pfam" id="PF04784"/>
    </source>
</evidence>
<accession>C7RTH4</accession>
<dbReference type="KEGG" id="app:CAP2UW1_2827"/>
<proteinExistence type="predicted"/>
<dbReference type="eggNOG" id="COG0398">
    <property type="taxonomic scope" value="Bacteria"/>
</dbReference>
<evidence type="ECO:0000313" key="3">
    <source>
        <dbReference type="EMBL" id="ACV36107.1"/>
    </source>
</evidence>
<dbReference type="Pfam" id="PF04784">
    <property type="entry name" value="DUF547"/>
    <property type="match status" value="1"/>
</dbReference>
<organism evidence="3">
    <name type="scientific">Accumulibacter regalis</name>
    <dbReference type="NCBI Taxonomy" id="522306"/>
    <lineage>
        <taxon>Bacteria</taxon>
        <taxon>Pseudomonadati</taxon>
        <taxon>Pseudomonadota</taxon>
        <taxon>Betaproteobacteria</taxon>
        <taxon>Candidatus Accumulibacter</taxon>
    </lineage>
</organism>
<dbReference type="InterPro" id="IPR006869">
    <property type="entry name" value="DUF547"/>
</dbReference>